<gene>
    <name evidence="1" type="ORF">HII31_06508</name>
</gene>
<evidence type="ECO:0000313" key="2">
    <source>
        <dbReference type="Proteomes" id="UP000660729"/>
    </source>
</evidence>
<accession>A0A8H6RJQ7</accession>
<name>A0A8H6RJQ7_9PEZI</name>
<reference evidence="1" key="1">
    <citation type="submission" date="2020-04" db="EMBL/GenBank/DDBJ databases">
        <title>Draft genome resource of the tomato pathogen Pseudocercospora fuligena.</title>
        <authorList>
            <person name="Zaccaron A."/>
        </authorList>
    </citation>
    <scope>NUCLEOTIDE SEQUENCE</scope>
    <source>
        <strain evidence="1">PF001</strain>
    </source>
</reference>
<protein>
    <submittedName>
        <fullName evidence="1">Uncharacterized protein</fullName>
    </submittedName>
</protein>
<dbReference type="AlphaFoldDB" id="A0A8H6RJQ7"/>
<keyword evidence="2" id="KW-1185">Reference proteome</keyword>
<comment type="caution">
    <text evidence="1">The sequence shown here is derived from an EMBL/GenBank/DDBJ whole genome shotgun (WGS) entry which is preliminary data.</text>
</comment>
<evidence type="ECO:0000313" key="1">
    <source>
        <dbReference type="EMBL" id="KAF7192122.1"/>
    </source>
</evidence>
<organism evidence="1 2">
    <name type="scientific">Pseudocercospora fuligena</name>
    <dbReference type="NCBI Taxonomy" id="685502"/>
    <lineage>
        <taxon>Eukaryota</taxon>
        <taxon>Fungi</taxon>
        <taxon>Dikarya</taxon>
        <taxon>Ascomycota</taxon>
        <taxon>Pezizomycotina</taxon>
        <taxon>Dothideomycetes</taxon>
        <taxon>Dothideomycetidae</taxon>
        <taxon>Mycosphaerellales</taxon>
        <taxon>Mycosphaerellaceae</taxon>
        <taxon>Pseudocercospora</taxon>
    </lineage>
</organism>
<dbReference type="Proteomes" id="UP000660729">
    <property type="component" value="Unassembled WGS sequence"/>
</dbReference>
<sequence>MEKAQGHFREEKDDHIRCIEETDCWAEYRESREEDESDSETAKIQLFQRGTRASSWGTHASFFPLLGIKQILWWPGVAMTTSGLEPEEVSCVWRFTVLATTASASDRAPLLIRKPYEL</sequence>
<dbReference type="EMBL" id="JABCIY010000150">
    <property type="protein sequence ID" value="KAF7192122.1"/>
    <property type="molecule type" value="Genomic_DNA"/>
</dbReference>
<proteinExistence type="predicted"/>